<feature type="transmembrane region" description="Helical" evidence="1">
    <location>
        <begin position="85"/>
        <end position="106"/>
    </location>
</feature>
<gene>
    <name evidence="2" type="ORF">DF220_00435</name>
</gene>
<evidence type="ECO:0000313" key="2">
    <source>
        <dbReference type="EMBL" id="PWB96480.1"/>
    </source>
</evidence>
<dbReference type="AlphaFoldDB" id="A0A2U1SXX3"/>
<evidence type="ECO:0000256" key="1">
    <source>
        <dbReference type="SAM" id="Phobius"/>
    </source>
</evidence>
<evidence type="ECO:0000313" key="3">
    <source>
        <dbReference type="Proteomes" id="UP000244978"/>
    </source>
</evidence>
<protein>
    <submittedName>
        <fullName evidence="2">Uncharacterized protein</fullName>
    </submittedName>
</protein>
<reference evidence="3" key="1">
    <citation type="submission" date="2018-04" db="EMBL/GenBank/DDBJ databases">
        <authorList>
            <person name="Liu S."/>
            <person name="Wang Z."/>
            <person name="Li J."/>
        </authorList>
    </citation>
    <scope>NUCLEOTIDE SEQUENCE [LARGE SCALE GENOMIC DNA]</scope>
    <source>
        <strain evidence="3">S1194</strain>
    </source>
</reference>
<name>A0A2U1SXX3_9MICO</name>
<feature type="transmembrane region" description="Helical" evidence="1">
    <location>
        <begin position="52"/>
        <end position="73"/>
    </location>
</feature>
<feature type="transmembrane region" description="Helical" evidence="1">
    <location>
        <begin position="215"/>
        <end position="242"/>
    </location>
</feature>
<proteinExistence type="predicted"/>
<organism evidence="2 3">
    <name type="scientific">Homoserinimonas hongtaonis</name>
    <dbReference type="NCBI Taxonomy" id="2079791"/>
    <lineage>
        <taxon>Bacteria</taxon>
        <taxon>Bacillati</taxon>
        <taxon>Actinomycetota</taxon>
        <taxon>Actinomycetes</taxon>
        <taxon>Micrococcales</taxon>
        <taxon>Microbacteriaceae</taxon>
        <taxon>Homoserinimonas</taxon>
    </lineage>
</organism>
<feature type="transmembrane region" description="Helical" evidence="1">
    <location>
        <begin position="277"/>
        <end position="297"/>
    </location>
</feature>
<feature type="transmembrane region" description="Helical" evidence="1">
    <location>
        <begin position="173"/>
        <end position="194"/>
    </location>
</feature>
<feature type="transmembrane region" description="Helical" evidence="1">
    <location>
        <begin position="6"/>
        <end position="22"/>
    </location>
</feature>
<dbReference type="Proteomes" id="UP000244978">
    <property type="component" value="Unassembled WGS sequence"/>
</dbReference>
<keyword evidence="1" id="KW-0812">Transmembrane</keyword>
<keyword evidence="1" id="KW-1133">Transmembrane helix</keyword>
<dbReference type="RefSeq" id="WP_108996674.1">
    <property type="nucleotide sequence ID" value="NZ_QEEX01000001.1"/>
</dbReference>
<accession>A0A2U1SXX3</accession>
<keyword evidence="1" id="KW-0472">Membrane</keyword>
<feature type="transmembrane region" description="Helical" evidence="1">
    <location>
        <begin position="133"/>
        <end position="153"/>
    </location>
</feature>
<comment type="caution">
    <text evidence="2">The sequence shown here is derived from an EMBL/GenBank/DDBJ whole genome shotgun (WGS) entry which is preliminary data.</text>
</comment>
<dbReference type="EMBL" id="QEEX01000001">
    <property type="protein sequence ID" value="PWB96480.1"/>
    <property type="molecule type" value="Genomic_DNA"/>
</dbReference>
<keyword evidence="3" id="KW-1185">Reference proteome</keyword>
<sequence length="315" mass="32656">MPGFAWGLALVVGVAVIVFVAARRAAFHSVAIAEENLPAAEAASRYFRRRSVFAITATVLFSVGLGTLVLFAIRATGPMTLMNPLHWLLLSPLLIGIVGVASFSFVPRFREAGNTRSAELVRRTPFTFGSRRVFFAPVAAAAILVALIVWFGVVSDSEGLIVVGDRLGYIPGFFYGGPLLAGVVLLAGISWLSVRHVASVSRPTDASLRAADAAVRLVSIRIILSTATAAVLATAGSILVMAGSTAHSMAQGSRFAADGTESVADATVVALGVWGTVGIWAAIACFVATVVFIVAAVSDATRTPFEAAAAKAVVL</sequence>